<feature type="chain" id="PRO_5011755647" evidence="2">
    <location>
        <begin position="33"/>
        <end position="1901"/>
    </location>
</feature>
<name>A0A1I0XX69_9FIRM</name>
<reference evidence="4 5" key="1">
    <citation type="submission" date="2016-10" db="EMBL/GenBank/DDBJ databases">
        <authorList>
            <person name="de Groot N.N."/>
        </authorList>
    </citation>
    <scope>NUCLEOTIDE SEQUENCE [LARGE SCALE GENOMIC DNA]</scope>
    <source>
        <strain evidence="4 5">DSM 5522</strain>
    </source>
</reference>
<accession>A0A1I0XX69</accession>
<sequence>MKKNVTKRLTSLFLASVMAASMAPTTTLNALAKENESIVTMDEANSQTSALPGQSEASALQNTNAEENHAVKLQIAPANTTIKLFDSKNKEVTLSEPTIASNINTYDVSLKEGTYTYEGFNKDGQSIGGASITVDEKSEGKTYQFKELKFKATNSGWTVGNEYNVKVGMSSKTNYMNLSTAANDGYAHGLGLCGETFFYELAPNATLSDEGYLSFTSSVTVTYSSAAQSISGKIPQGYDYKITAPEDITVFVGQKINHYQYFTEILPVSKSTSDGTTTYIFKLADATQYNYRLSKKGALTYCDYFKMSNTLEPLNVTEDMLSGDPKTIDRDLTHNSNSNVADVFLNINEKNYLSLDKVGDTFQIVNLRNWEAIDGWANNYFMEPDYHYEVIDENGDTSTNVVKVDENGLITAVGNGTAIVKVTYDAFKCFEDLYGAIWPENTGVFVVTVGAEKADIDTGMKIHENNANNQNTTMKLAGVNVDAELDVFYYLKGEEGAKYSFTPSEGTTVELLNPTLTDTALSYNGGFSTKGVTNDNGTYTLNLTKGRNIVKLTKDGKSTYQVLSAKEVSYTIENETHPGERPKGGDTLRINFDTYYIPCNKLAGVYNMSGTVKYTSSNEKASVKSKGNQYTFASKYSYVEVALAEDIEDGTITLSNGYILESGFGSPYGDHRGISYTVGKNPNFTAGVRTAFFGQLPDVSFEVGVEKSYDITLNPTVEGALITVKNSEGTVIEPKEGTTNTYTLPCGSYSYKATKEGYEDLEGSFEVDKENVERTIDINLVKLPDLIWDGQTATPVTPSDIKVPVTIDGTSYEVDYKLYTVSYPSQLYWIATKINAGEFPSNAKIVLDADIDLGDKPWTPIGSDYDLSYAGIFDGQGHTIKNISLTIDNYADGLFGYVRGTKTTIKIDDKDVKKSLPITISNLTVEGKGTHTSGFFIAGIVGCIPEEDSVVYLENLVNKVDITSSKANNAGIVGSITNPNVYIRNCKNYGNIESTAQNSYSAGIVGDSKCLKEIKNCFNYGNVSGGSILAGIISHTIFDTETTSKDLLIENCGNYGNITTTNYTAGGIIGNGQFIERKATDIGIKIKNCFNKGNITCTHSSKGGCGGIMGEGMPHIDSCYNTGAIKGAEEVGGLVGKFYGNFLGVIGKISNSYNSGQVTATSGSYVGSVVGRFNGDPIVKNAQTNMDIVKGLISNSYVLKGCASRVSGNNYSYVSATVLSSDELKASANSISASFTKGSIIYDNIYPILTIEKYSDNEEAALVDEAIAKLGDEINLDSDVLAVKEAYDNLSDDAKALVKNLASLEEKLAKYNSLKAVQNVTTLIDAIGEVSLESKDAIDKAQTAYDALTEDEKALVTNETKLSKAKEDYKELLVKEAKEVDALIEKIGDVSLKSEKKINAAKEAYEKLSEAAKEFVEKLDILKEAEEEFAKLTKEKELNEAAKEIIKLISAIDYTDADSVTAARKAYDAASSEVKELVVNYNTLVNAESYLAKKAKEDEEAAAKEKEALEAAKKEKELNEAAKVIINLISAIDYTNADSVTAARKAYDAASSEVKALVINYNTLLNAESYLAKKAKEDEEAAAKEKEAQEAAAKEKELNEAAKVIINLISTIDYTNADSVTAARKAYDAVSSEVKALVVNYNSLLNAESYLSKKAKEDEEAAAKEKELQEAAKKEAERIAGLKEEAKKVDDLILAIGTVSLKSENAINEAFKAYDALSDEAKTYVTKYTSLNVAKLKYNVLVSGNVDGIAITLNKQSATLYTTTQKTITLKATVKGTDEKVTWKSSNPKVATVSSEGVVVAKSAGKVKITASVGAYTKTATITVKKVTVKPSKTTIKLKVGKTAKITVTSNFKGSFKWASKNKAIATVTTNGVIKARKVGTVKITVTIAGVQKVITVKVVK</sequence>
<dbReference type="STRING" id="1120918.SAMN05216249_10814"/>
<evidence type="ECO:0000313" key="4">
    <source>
        <dbReference type="EMBL" id="SFB05749.1"/>
    </source>
</evidence>
<feature type="coiled-coil region" evidence="1">
    <location>
        <begin position="1287"/>
        <end position="1314"/>
    </location>
</feature>
<dbReference type="PANTHER" id="PTHR34491:SF156">
    <property type="entry name" value="KINESIN MOTOR DOMAIN-CONTAINING PROTEIN"/>
    <property type="match status" value="1"/>
</dbReference>
<dbReference type="RefSeq" id="WP_092871956.1">
    <property type="nucleotide sequence ID" value="NZ_FOJY01000008.1"/>
</dbReference>
<keyword evidence="5" id="KW-1185">Reference proteome</keyword>
<dbReference type="InterPro" id="IPR003343">
    <property type="entry name" value="Big_2"/>
</dbReference>
<keyword evidence="2" id="KW-0732">Signal</keyword>
<feature type="coiled-coil region" evidence="1">
    <location>
        <begin position="1647"/>
        <end position="1692"/>
    </location>
</feature>
<evidence type="ECO:0000313" key="5">
    <source>
        <dbReference type="Proteomes" id="UP000198838"/>
    </source>
</evidence>
<dbReference type="Proteomes" id="UP000198838">
    <property type="component" value="Unassembled WGS sequence"/>
</dbReference>
<proteinExistence type="predicted"/>
<organism evidence="4 5">
    <name type="scientific">Acetitomaculum ruminis DSM 5522</name>
    <dbReference type="NCBI Taxonomy" id="1120918"/>
    <lineage>
        <taxon>Bacteria</taxon>
        <taxon>Bacillati</taxon>
        <taxon>Bacillota</taxon>
        <taxon>Clostridia</taxon>
        <taxon>Lachnospirales</taxon>
        <taxon>Lachnospiraceae</taxon>
        <taxon>Acetitomaculum</taxon>
    </lineage>
</organism>
<feature type="coiled-coil region" evidence="1">
    <location>
        <begin position="1366"/>
        <end position="1442"/>
    </location>
</feature>
<dbReference type="SUPFAM" id="SSF49373">
    <property type="entry name" value="Invasin/intimin cell-adhesion fragments"/>
    <property type="match status" value="2"/>
</dbReference>
<dbReference type="SMART" id="SM00635">
    <property type="entry name" value="BID_2"/>
    <property type="match status" value="2"/>
</dbReference>
<protein>
    <submittedName>
        <fullName evidence="4">Ig-like domain (Group 2)</fullName>
    </submittedName>
</protein>
<feature type="domain" description="BIG2" evidence="3">
    <location>
        <begin position="1747"/>
        <end position="1823"/>
    </location>
</feature>
<dbReference type="OrthoDB" id="2067910at2"/>
<dbReference type="Gene3D" id="2.60.40.1080">
    <property type="match status" value="2"/>
</dbReference>
<gene>
    <name evidence="4" type="ORF">SAMN05216249_10814</name>
</gene>
<dbReference type="Gene3D" id="2.160.20.110">
    <property type="match status" value="2"/>
</dbReference>
<dbReference type="EMBL" id="FOJY01000008">
    <property type="protein sequence ID" value="SFB05749.1"/>
    <property type="molecule type" value="Genomic_DNA"/>
</dbReference>
<feature type="coiled-coil region" evidence="1">
    <location>
        <begin position="1567"/>
        <end position="1604"/>
    </location>
</feature>
<keyword evidence="1" id="KW-0175">Coiled coil</keyword>
<feature type="signal peptide" evidence="2">
    <location>
        <begin position="1"/>
        <end position="32"/>
    </location>
</feature>
<evidence type="ECO:0000256" key="1">
    <source>
        <dbReference type="SAM" id="Coils"/>
    </source>
</evidence>
<evidence type="ECO:0000259" key="3">
    <source>
        <dbReference type="SMART" id="SM00635"/>
    </source>
</evidence>
<evidence type="ECO:0000256" key="2">
    <source>
        <dbReference type="SAM" id="SignalP"/>
    </source>
</evidence>
<feature type="domain" description="BIG2" evidence="3">
    <location>
        <begin position="1824"/>
        <end position="1898"/>
    </location>
</feature>
<dbReference type="Pfam" id="PF02368">
    <property type="entry name" value="Big_2"/>
    <property type="match status" value="1"/>
</dbReference>
<dbReference type="PANTHER" id="PTHR34491">
    <property type="entry name" value="A-TYPE INCLUSION PROTEIN, PUTATIVE-RELATED"/>
    <property type="match status" value="1"/>
</dbReference>
<dbReference type="InterPro" id="IPR008964">
    <property type="entry name" value="Invasin/intimin_cell_adhesion"/>
</dbReference>
<feature type="coiled-coil region" evidence="1">
    <location>
        <begin position="1487"/>
        <end position="1524"/>
    </location>
</feature>